<keyword evidence="4" id="KW-1185">Reference proteome</keyword>
<dbReference type="InterPro" id="IPR036871">
    <property type="entry name" value="PX_dom_sf"/>
</dbReference>
<dbReference type="Proteomes" id="UP001165082">
    <property type="component" value="Unassembled WGS sequence"/>
</dbReference>
<dbReference type="AlphaFoldDB" id="A0A9W7E1F6"/>
<dbReference type="InterPro" id="IPR001683">
    <property type="entry name" value="PX_dom"/>
</dbReference>
<feature type="region of interest" description="Disordered" evidence="1">
    <location>
        <begin position="1"/>
        <end position="56"/>
    </location>
</feature>
<name>A0A9W7E1F6_9STRA</name>
<sequence>MSSLIQRSPPKETPSLSPSVDRVVGFTRNTPGSSRRGVRRRHQSQSPTRITLSDDAVPALALSLASTAMSLSSDSSPSSGRMQAPSQTRTGENPNPSSRGRRSGSASDGEEEEDDREEAVPMAEIFNETVFRKIYVCSDFAAKKATGKLSSGHIPSEKPPMMCKHGLKLGICTETECCTIVKAKITRTDRRMSGKITGRKLVEYHIMVIFENCQASIWHRYSGFRSFYELFALKYGAEEFNMFPRRHLNKWSKAVTSERLVALDAFLQKIVENPKLRNDALFKDFLSVDENARRQFYEPSDSQSHDIEIRQLSREISNLKSSALARVSSKSSKKQSDEPSDEFREKK</sequence>
<dbReference type="OrthoDB" id="203937at2759"/>
<feature type="compositionally biased region" description="Acidic residues" evidence="1">
    <location>
        <begin position="108"/>
        <end position="117"/>
    </location>
</feature>
<feature type="compositionally biased region" description="Basic and acidic residues" evidence="1">
    <location>
        <begin position="334"/>
        <end position="347"/>
    </location>
</feature>
<evidence type="ECO:0000259" key="2">
    <source>
        <dbReference type="PROSITE" id="PS50195"/>
    </source>
</evidence>
<organism evidence="3 4">
    <name type="scientific">Triparma retinervis</name>
    <dbReference type="NCBI Taxonomy" id="2557542"/>
    <lineage>
        <taxon>Eukaryota</taxon>
        <taxon>Sar</taxon>
        <taxon>Stramenopiles</taxon>
        <taxon>Ochrophyta</taxon>
        <taxon>Bolidophyceae</taxon>
        <taxon>Parmales</taxon>
        <taxon>Triparmaceae</taxon>
        <taxon>Triparma</taxon>
    </lineage>
</organism>
<reference evidence="3" key="1">
    <citation type="submission" date="2022-07" db="EMBL/GenBank/DDBJ databases">
        <title>Genome analysis of Parmales, a sister group of diatoms, reveals the evolutionary specialization of diatoms from phago-mixotrophs to photoautotrophs.</title>
        <authorList>
            <person name="Ban H."/>
            <person name="Sato S."/>
            <person name="Yoshikawa S."/>
            <person name="Kazumasa Y."/>
            <person name="Nakamura Y."/>
            <person name="Ichinomiya M."/>
            <person name="Saitoh K."/>
            <person name="Sato N."/>
            <person name="Blanc-Mathieu R."/>
            <person name="Endo H."/>
            <person name="Kuwata A."/>
            <person name="Ogata H."/>
        </authorList>
    </citation>
    <scope>NUCLEOTIDE SEQUENCE</scope>
</reference>
<feature type="region of interest" description="Disordered" evidence="1">
    <location>
        <begin position="70"/>
        <end position="120"/>
    </location>
</feature>
<evidence type="ECO:0000313" key="4">
    <source>
        <dbReference type="Proteomes" id="UP001165082"/>
    </source>
</evidence>
<dbReference type="SMART" id="SM00312">
    <property type="entry name" value="PX"/>
    <property type="match status" value="1"/>
</dbReference>
<feature type="compositionally biased region" description="Polar residues" evidence="1">
    <location>
        <begin position="80"/>
        <end position="96"/>
    </location>
</feature>
<dbReference type="PANTHER" id="PTHR10555:SF170">
    <property type="entry name" value="FI18122P1"/>
    <property type="match status" value="1"/>
</dbReference>
<dbReference type="PROSITE" id="PS50195">
    <property type="entry name" value="PX"/>
    <property type="match status" value="1"/>
</dbReference>
<protein>
    <recommendedName>
        <fullName evidence="2">PX domain-containing protein</fullName>
    </recommendedName>
</protein>
<feature type="domain" description="PX" evidence="2">
    <location>
        <begin position="182"/>
        <end position="292"/>
    </location>
</feature>
<evidence type="ECO:0000256" key="1">
    <source>
        <dbReference type="SAM" id="MobiDB-lite"/>
    </source>
</evidence>
<evidence type="ECO:0000313" key="3">
    <source>
        <dbReference type="EMBL" id="GMH61790.1"/>
    </source>
</evidence>
<dbReference type="EMBL" id="BRXZ01002423">
    <property type="protein sequence ID" value="GMH61790.1"/>
    <property type="molecule type" value="Genomic_DNA"/>
</dbReference>
<feature type="compositionally biased region" description="Low complexity" evidence="1">
    <location>
        <begin position="70"/>
        <end position="79"/>
    </location>
</feature>
<feature type="region of interest" description="Disordered" evidence="1">
    <location>
        <begin position="326"/>
        <end position="347"/>
    </location>
</feature>
<dbReference type="GO" id="GO:0035091">
    <property type="term" value="F:phosphatidylinositol binding"/>
    <property type="evidence" value="ECO:0007669"/>
    <property type="project" value="InterPro"/>
</dbReference>
<accession>A0A9W7E1F6</accession>
<dbReference type="Pfam" id="PF00787">
    <property type="entry name" value="PX"/>
    <property type="match status" value="1"/>
</dbReference>
<dbReference type="CDD" id="cd06093">
    <property type="entry name" value="PX_domain"/>
    <property type="match status" value="1"/>
</dbReference>
<proteinExistence type="predicted"/>
<dbReference type="Gene3D" id="3.30.1520.10">
    <property type="entry name" value="Phox-like domain"/>
    <property type="match status" value="1"/>
</dbReference>
<dbReference type="PANTHER" id="PTHR10555">
    <property type="entry name" value="SORTING NEXIN"/>
    <property type="match status" value="1"/>
</dbReference>
<dbReference type="SUPFAM" id="SSF64268">
    <property type="entry name" value="PX domain"/>
    <property type="match status" value="1"/>
</dbReference>
<comment type="caution">
    <text evidence="3">The sequence shown here is derived from an EMBL/GenBank/DDBJ whole genome shotgun (WGS) entry which is preliminary data.</text>
</comment>
<gene>
    <name evidence="3" type="ORF">TrRE_jg8539</name>
</gene>
<dbReference type="GO" id="GO:0005768">
    <property type="term" value="C:endosome"/>
    <property type="evidence" value="ECO:0007669"/>
    <property type="project" value="TreeGrafter"/>
</dbReference>